<name>A0A165XVM0_9AGAM</name>
<sequence length="121" mass="13358">MQALLLTRTAGCRRLEKDLSESNISEGNNMAYQLQLLEARALKSTATPNIPFNSNTVPYIKSKQHDPRRVVGDAGSPSTTVALLPCFKTVAPIRKPGPRARMAVQEVIVHRSFDRSERGRG</sequence>
<organism evidence="1 2">
    <name type="scientific">Sistotremastrum suecicum HHB10207 ss-3</name>
    <dbReference type="NCBI Taxonomy" id="1314776"/>
    <lineage>
        <taxon>Eukaryota</taxon>
        <taxon>Fungi</taxon>
        <taxon>Dikarya</taxon>
        <taxon>Basidiomycota</taxon>
        <taxon>Agaricomycotina</taxon>
        <taxon>Agaricomycetes</taxon>
        <taxon>Sistotremastrales</taxon>
        <taxon>Sistotremastraceae</taxon>
        <taxon>Sistotremastrum</taxon>
    </lineage>
</organism>
<dbReference type="EMBL" id="KV428314">
    <property type="protein sequence ID" value="KZT32597.1"/>
    <property type="molecule type" value="Genomic_DNA"/>
</dbReference>
<evidence type="ECO:0000313" key="1">
    <source>
        <dbReference type="EMBL" id="KZT32597.1"/>
    </source>
</evidence>
<protein>
    <submittedName>
        <fullName evidence="1">Uncharacterized protein</fullName>
    </submittedName>
</protein>
<dbReference type="Proteomes" id="UP000076798">
    <property type="component" value="Unassembled WGS sequence"/>
</dbReference>
<dbReference type="AlphaFoldDB" id="A0A165XVM0"/>
<reference evidence="1 2" key="1">
    <citation type="journal article" date="2016" name="Mol. Biol. Evol.">
        <title>Comparative Genomics of Early-Diverging Mushroom-Forming Fungi Provides Insights into the Origins of Lignocellulose Decay Capabilities.</title>
        <authorList>
            <person name="Nagy L.G."/>
            <person name="Riley R."/>
            <person name="Tritt A."/>
            <person name="Adam C."/>
            <person name="Daum C."/>
            <person name="Floudas D."/>
            <person name="Sun H."/>
            <person name="Yadav J.S."/>
            <person name="Pangilinan J."/>
            <person name="Larsson K.H."/>
            <person name="Matsuura K."/>
            <person name="Barry K."/>
            <person name="Labutti K."/>
            <person name="Kuo R."/>
            <person name="Ohm R.A."/>
            <person name="Bhattacharya S.S."/>
            <person name="Shirouzu T."/>
            <person name="Yoshinaga Y."/>
            <person name="Martin F.M."/>
            <person name="Grigoriev I.V."/>
            <person name="Hibbett D.S."/>
        </authorList>
    </citation>
    <scope>NUCLEOTIDE SEQUENCE [LARGE SCALE GENOMIC DNA]</scope>
    <source>
        <strain evidence="1 2">HHB10207 ss-3</strain>
    </source>
</reference>
<accession>A0A165XVM0</accession>
<evidence type="ECO:0000313" key="2">
    <source>
        <dbReference type="Proteomes" id="UP000076798"/>
    </source>
</evidence>
<proteinExistence type="predicted"/>
<gene>
    <name evidence="1" type="ORF">SISSUDRAFT_526992</name>
</gene>
<keyword evidence="2" id="KW-1185">Reference proteome</keyword>